<dbReference type="Pfam" id="PF18029">
    <property type="entry name" value="Glyoxalase_6"/>
    <property type="match status" value="1"/>
</dbReference>
<dbReference type="Proteomes" id="UP000647172">
    <property type="component" value="Unassembled WGS sequence"/>
</dbReference>
<protein>
    <submittedName>
        <fullName evidence="2">Glyoxalase</fullName>
    </submittedName>
</protein>
<organism evidence="2 3">
    <name type="scientific">Actinoplanes nipponensis</name>
    <dbReference type="NCBI Taxonomy" id="135950"/>
    <lineage>
        <taxon>Bacteria</taxon>
        <taxon>Bacillati</taxon>
        <taxon>Actinomycetota</taxon>
        <taxon>Actinomycetes</taxon>
        <taxon>Micromonosporales</taxon>
        <taxon>Micromonosporaceae</taxon>
        <taxon>Actinoplanes</taxon>
    </lineage>
</organism>
<evidence type="ECO:0000259" key="1">
    <source>
        <dbReference type="Pfam" id="PF18029"/>
    </source>
</evidence>
<dbReference type="InterPro" id="IPR029068">
    <property type="entry name" value="Glyas_Bleomycin-R_OHBP_Dase"/>
</dbReference>
<dbReference type="SUPFAM" id="SSF54593">
    <property type="entry name" value="Glyoxalase/Bleomycin resistance protein/Dihydroxybiphenyl dioxygenase"/>
    <property type="match status" value="1"/>
</dbReference>
<feature type="domain" description="Glyoxalase-like" evidence="1">
    <location>
        <begin position="7"/>
        <end position="116"/>
    </location>
</feature>
<dbReference type="AlphaFoldDB" id="A0A919JDY1"/>
<gene>
    <name evidence="2" type="ORF">Ani05nite_13260</name>
</gene>
<evidence type="ECO:0000313" key="3">
    <source>
        <dbReference type="Proteomes" id="UP000647172"/>
    </source>
</evidence>
<dbReference type="Gene3D" id="3.10.180.10">
    <property type="entry name" value="2,3-Dihydroxybiphenyl 1,2-Dioxygenase, domain 1"/>
    <property type="match status" value="1"/>
</dbReference>
<dbReference type="CDD" id="cd06587">
    <property type="entry name" value="VOC"/>
    <property type="match status" value="1"/>
</dbReference>
<name>A0A919JDY1_9ACTN</name>
<reference evidence="2" key="1">
    <citation type="submission" date="2021-01" db="EMBL/GenBank/DDBJ databases">
        <title>Whole genome shotgun sequence of Actinoplanes nipponensis NBRC 14063.</title>
        <authorList>
            <person name="Komaki H."/>
            <person name="Tamura T."/>
        </authorList>
    </citation>
    <scope>NUCLEOTIDE SEQUENCE</scope>
    <source>
        <strain evidence="2">NBRC 14063</strain>
    </source>
</reference>
<dbReference type="EMBL" id="BOMQ01000017">
    <property type="protein sequence ID" value="GIE47792.1"/>
    <property type="molecule type" value="Genomic_DNA"/>
</dbReference>
<proteinExistence type="predicted"/>
<accession>A0A919JDY1</accession>
<evidence type="ECO:0000313" key="2">
    <source>
        <dbReference type="EMBL" id="GIE47792.1"/>
    </source>
</evidence>
<dbReference type="PANTHER" id="PTHR35908">
    <property type="entry name" value="HYPOTHETICAL FUSION PROTEIN"/>
    <property type="match status" value="1"/>
</dbReference>
<dbReference type="PANTHER" id="PTHR35908:SF1">
    <property type="entry name" value="CONSERVED PROTEIN"/>
    <property type="match status" value="1"/>
</dbReference>
<dbReference type="InterPro" id="IPR041581">
    <property type="entry name" value="Glyoxalase_6"/>
</dbReference>
<keyword evidence="3" id="KW-1185">Reference proteome</keyword>
<comment type="caution">
    <text evidence="2">The sequence shown here is derived from an EMBL/GenBank/DDBJ whole genome shotgun (WGS) entry which is preliminary data.</text>
</comment>
<sequence>MARLMDIVVDCASAPALARWWVRVLDDHRIAPYGPGDPDPDEDPTVLVLPGPGGGPRIWFTQVPEPKTVKNRVHLDLNAEDPVAELARLTGLGARVLGETDGLTVLADPEGNEFCLDKDQASVTA</sequence>
<dbReference type="RefSeq" id="WP_239129408.1">
    <property type="nucleotide sequence ID" value="NZ_BAAAYJ010000086.1"/>
</dbReference>